<sequence length="121" mass="14324">MKDNNGFQDMLDYTSRLSQVDPQKVTLESLNEAAQYFVDKLLPNIPRSLMKKKHMKDHIKVDVEDDKVTIYFEDTSFYWRFVENGTVNMKAQHFVEGTWQQQKSNVEDIMTKKIIKEMEGK</sequence>
<dbReference type="Proteomes" id="UP000504756">
    <property type="component" value="Unassembled WGS sequence"/>
</dbReference>
<evidence type="ECO:0008006" key="3">
    <source>
        <dbReference type="Google" id="ProtNLM"/>
    </source>
</evidence>
<dbReference type="InterPro" id="IPR010064">
    <property type="entry name" value="HK97-gp10_tail"/>
</dbReference>
<comment type="caution">
    <text evidence="1">The sequence shown here is derived from an EMBL/GenBank/DDBJ whole genome shotgun (WGS) entry which is preliminary data.</text>
</comment>
<organism evidence="1 2">
    <name type="scientific">Lactococcus garvieae</name>
    <dbReference type="NCBI Taxonomy" id="1363"/>
    <lineage>
        <taxon>Bacteria</taxon>
        <taxon>Bacillati</taxon>
        <taxon>Bacillota</taxon>
        <taxon>Bacilli</taxon>
        <taxon>Lactobacillales</taxon>
        <taxon>Streptococcaceae</taxon>
        <taxon>Lactococcus</taxon>
    </lineage>
</organism>
<dbReference type="Pfam" id="PF04883">
    <property type="entry name" value="HK97-gp10_like"/>
    <property type="match status" value="1"/>
</dbReference>
<proteinExistence type="predicted"/>
<name>A0A6L2ZXT5_9LACT</name>
<dbReference type="EMBL" id="BLXU01000009">
    <property type="protein sequence ID" value="GFO52307.1"/>
    <property type="molecule type" value="Genomic_DNA"/>
</dbReference>
<gene>
    <name evidence="1" type="ORF">ikelab_15820</name>
</gene>
<dbReference type="AlphaFoldDB" id="A0A6L2ZXT5"/>
<evidence type="ECO:0000313" key="1">
    <source>
        <dbReference type="EMBL" id="GFO52307.1"/>
    </source>
</evidence>
<protein>
    <recommendedName>
        <fullName evidence="3">Phage protein, HK97 gp10 family</fullName>
    </recommendedName>
</protein>
<accession>A0A6L2ZXT5</accession>
<evidence type="ECO:0000313" key="2">
    <source>
        <dbReference type="Proteomes" id="UP000504756"/>
    </source>
</evidence>
<reference evidence="1 2" key="1">
    <citation type="submission" date="2020-06" db="EMBL/GenBank/DDBJ databases">
        <title>Draft genome sequence of Lactic acid bacteria from Okinawan-style tofu.</title>
        <authorList>
            <person name="Takara I."/>
            <person name="Ikematsu S."/>
        </authorList>
    </citation>
    <scope>NUCLEOTIDE SEQUENCE [LARGE SCALE GENOMIC DNA]</scope>
    <source>
        <strain evidence="2">lg38</strain>
    </source>
</reference>
<dbReference type="NCBIfam" id="TIGR01725">
    <property type="entry name" value="phge_HK97_gp10"/>
    <property type="match status" value="1"/>
</dbReference>